<evidence type="ECO:0000313" key="9">
    <source>
        <dbReference type="Proteomes" id="UP001592530"/>
    </source>
</evidence>
<feature type="compositionally biased region" description="Pro residues" evidence="5">
    <location>
        <begin position="8"/>
        <end position="26"/>
    </location>
</feature>
<feature type="region of interest" description="Disordered" evidence="5">
    <location>
        <begin position="115"/>
        <end position="152"/>
    </location>
</feature>
<keyword evidence="1" id="KW-1003">Cell membrane</keyword>
<feature type="transmembrane region" description="Helical" evidence="6">
    <location>
        <begin position="84"/>
        <end position="107"/>
    </location>
</feature>
<keyword evidence="4 6" id="KW-0472">Membrane</keyword>
<evidence type="ECO:0000256" key="6">
    <source>
        <dbReference type="SAM" id="Phobius"/>
    </source>
</evidence>
<dbReference type="Proteomes" id="UP001592530">
    <property type="component" value="Unassembled WGS sequence"/>
</dbReference>
<feature type="compositionally biased region" description="Low complexity" evidence="5">
    <location>
        <begin position="119"/>
        <end position="128"/>
    </location>
</feature>
<feature type="compositionally biased region" description="Pro residues" evidence="5">
    <location>
        <begin position="129"/>
        <end position="144"/>
    </location>
</feature>
<name>A0ABV6X6G8_9ACTN</name>
<accession>A0ABV6X6G8</accession>
<feature type="region of interest" description="Disordered" evidence="5">
    <location>
        <begin position="1"/>
        <end position="32"/>
    </location>
</feature>
<evidence type="ECO:0000256" key="3">
    <source>
        <dbReference type="ARBA" id="ARBA00022989"/>
    </source>
</evidence>
<keyword evidence="2 6" id="KW-0812">Transmembrane</keyword>
<sequence>MAVSPEEQLPPKPAAAPEPVPPPVPAAKPRVERGRRLPRTRISTAWVSIVSALVLLILLVVFIAQNAHPVDVSFLMLHGRFPLAVALLAAVAGGALIAVIGGTLRMVQLRRAVPRRKAAPAPVGAAPAPVRPPEPGPAPGPAPEPAKERPQE</sequence>
<evidence type="ECO:0000256" key="2">
    <source>
        <dbReference type="ARBA" id="ARBA00022692"/>
    </source>
</evidence>
<organism evidence="8 9">
    <name type="scientific">Streptacidiphilus alkalitolerans</name>
    <dbReference type="NCBI Taxonomy" id="3342712"/>
    <lineage>
        <taxon>Bacteria</taxon>
        <taxon>Bacillati</taxon>
        <taxon>Actinomycetota</taxon>
        <taxon>Actinomycetes</taxon>
        <taxon>Kitasatosporales</taxon>
        <taxon>Streptomycetaceae</taxon>
        <taxon>Streptacidiphilus</taxon>
    </lineage>
</organism>
<feature type="transmembrane region" description="Helical" evidence="6">
    <location>
        <begin position="43"/>
        <end position="64"/>
    </location>
</feature>
<dbReference type="Pfam" id="PF06305">
    <property type="entry name" value="LapA_dom"/>
    <property type="match status" value="1"/>
</dbReference>
<evidence type="ECO:0000313" key="8">
    <source>
        <dbReference type="EMBL" id="MFC1433870.1"/>
    </source>
</evidence>
<evidence type="ECO:0000256" key="1">
    <source>
        <dbReference type="ARBA" id="ARBA00022475"/>
    </source>
</evidence>
<gene>
    <name evidence="8" type="ORF">ACEZDB_24785</name>
</gene>
<protein>
    <submittedName>
        <fullName evidence="8">Lipopolysaccharide assembly protein LapA domain-containing protein</fullName>
    </submittedName>
</protein>
<dbReference type="RefSeq" id="WP_380556097.1">
    <property type="nucleotide sequence ID" value="NZ_JBHEZY010000011.1"/>
</dbReference>
<proteinExistence type="predicted"/>
<evidence type="ECO:0000256" key="5">
    <source>
        <dbReference type="SAM" id="MobiDB-lite"/>
    </source>
</evidence>
<evidence type="ECO:0000259" key="7">
    <source>
        <dbReference type="Pfam" id="PF06305"/>
    </source>
</evidence>
<reference evidence="8 9" key="1">
    <citation type="submission" date="2024-09" db="EMBL/GenBank/DDBJ databases">
        <authorList>
            <person name="Lee S.D."/>
        </authorList>
    </citation>
    <scope>NUCLEOTIDE SEQUENCE [LARGE SCALE GENOMIC DNA]</scope>
    <source>
        <strain evidence="8 9">N1-3</strain>
    </source>
</reference>
<comment type="caution">
    <text evidence="8">The sequence shown here is derived from an EMBL/GenBank/DDBJ whole genome shotgun (WGS) entry which is preliminary data.</text>
</comment>
<feature type="domain" description="Lipopolysaccharide assembly protein A" evidence="7">
    <location>
        <begin position="65"/>
        <end position="116"/>
    </location>
</feature>
<dbReference type="InterPro" id="IPR010445">
    <property type="entry name" value="LapA_dom"/>
</dbReference>
<dbReference type="EMBL" id="JBHEZY010000011">
    <property type="protein sequence ID" value="MFC1433870.1"/>
    <property type="molecule type" value="Genomic_DNA"/>
</dbReference>
<evidence type="ECO:0000256" key="4">
    <source>
        <dbReference type="ARBA" id="ARBA00023136"/>
    </source>
</evidence>
<keyword evidence="3 6" id="KW-1133">Transmembrane helix</keyword>